<evidence type="ECO:0000256" key="8">
    <source>
        <dbReference type="ARBA" id="ARBA00023242"/>
    </source>
</evidence>
<comment type="subcellular location">
    <subcellularLocation>
        <location evidence="2">Cytoplasm</location>
    </subcellularLocation>
    <subcellularLocation>
        <location evidence="1">Nucleus</location>
    </subcellularLocation>
</comment>
<evidence type="ECO:0000313" key="12">
    <source>
        <dbReference type="Proteomes" id="UP000887577"/>
    </source>
</evidence>
<keyword evidence="8" id="KW-0539">Nucleus</keyword>
<dbReference type="Gene3D" id="1.25.10.10">
    <property type="entry name" value="Leucine-rich Repeat Variant"/>
    <property type="match status" value="1"/>
</dbReference>
<feature type="domain" description="Importin N-terminal" evidence="11">
    <location>
        <begin position="22"/>
        <end position="94"/>
    </location>
</feature>
<evidence type="ECO:0000256" key="2">
    <source>
        <dbReference type="ARBA" id="ARBA00004496"/>
    </source>
</evidence>
<dbReference type="InterPro" id="IPR001494">
    <property type="entry name" value="Importin-beta_N"/>
</dbReference>
<keyword evidence="7" id="KW-0653">Protein transport</keyword>
<dbReference type="SUPFAM" id="SSF48371">
    <property type="entry name" value="ARM repeat"/>
    <property type="match status" value="1"/>
</dbReference>
<evidence type="ECO:0000256" key="7">
    <source>
        <dbReference type="ARBA" id="ARBA00022927"/>
    </source>
</evidence>
<evidence type="ECO:0000313" key="13">
    <source>
        <dbReference type="WBParaSite" id="PSU_v2.g7759.t1"/>
    </source>
</evidence>
<keyword evidence="6" id="KW-0963">Cytoplasm</keyword>
<dbReference type="AlphaFoldDB" id="A0A914Z5Z3"/>
<evidence type="ECO:0000259" key="11">
    <source>
        <dbReference type="PROSITE" id="PS50166"/>
    </source>
</evidence>
<accession>A0A914Z5Z3</accession>
<dbReference type="InterPro" id="IPR016024">
    <property type="entry name" value="ARM-type_fold"/>
</dbReference>
<dbReference type="PANTHER" id="PTHR10997:SF8">
    <property type="entry name" value="EXPORTIN-2"/>
    <property type="match status" value="1"/>
</dbReference>
<dbReference type="SMART" id="SM00913">
    <property type="entry name" value="IBN_N"/>
    <property type="match status" value="1"/>
</dbReference>
<comment type="similarity">
    <text evidence="3">Belongs to the XPO2/CSE1 family.</text>
</comment>
<dbReference type="GO" id="GO:0005049">
    <property type="term" value="F:nuclear export signal receptor activity"/>
    <property type="evidence" value="ECO:0007669"/>
    <property type="project" value="TreeGrafter"/>
</dbReference>
<evidence type="ECO:0000256" key="1">
    <source>
        <dbReference type="ARBA" id="ARBA00004123"/>
    </source>
</evidence>
<dbReference type="GO" id="GO:0005829">
    <property type="term" value="C:cytosol"/>
    <property type="evidence" value="ECO:0007669"/>
    <property type="project" value="TreeGrafter"/>
</dbReference>
<dbReference type="Pfam" id="PF03810">
    <property type="entry name" value="IBN_N"/>
    <property type="match status" value="1"/>
</dbReference>
<dbReference type="GO" id="GO:0005635">
    <property type="term" value="C:nuclear envelope"/>
    <property type="evidence" value="ECO:0007669"/>
    <property type="project" value="TreeGrafter"/>
</dbReference>
<dbReference type="InterPro" id="IPR005043">
    <property type="entry name" value="XPO2_C"/>
</dbReference>
<evidence type="ECO:0000256" key="6">
    <source>
        <dbReference type="ARBA" id="ARBA00022490"/>
    </source>
</evidence>
<evidence type="ECO:0000256" key="9">
    <source>
        <dbReference type="ARBA" id="ARBA00030693"/>
    </source>
</evidence>
<keyword evidence="10" id="KW-0175">Coiled coil</keyword>
<dbReference type="Pfam" id="PF08506">
    <property type="entry name" value="Cse1"/>
    <property type="match status" value="1"/>
</dbReference>
<organism evidence="12 13">
    <name type="scientific">Panagrolaimus superbus</name>
    <dbReference type="NCBI Taxonomy" id="310955"/>
    <lineage>
        <taxon>Eukaryota</taxon>
        <taxon>Metazoa</taxon>
        <taxon>Ecdysozoa</taxon>
        <taxon>Nematoda</taxon>
        <taxon>Chromadorea</taxon>
        <taxon>Rhabditida</taxon>
        <taxon>Tylenchina</taxon>
        <taxon>Panagrolaimomorpha</taxon>
        <taxon>Panagrolaimoidea</taxon>
        <taxon>Panagrolaimidae</taxon>
        <taxon>Panagrolaimus</taxon>
    </lineage>
</organism>
<evidence type="ECO:0000256" key="3">
    <source>
        <dbReference type="ARBA" id="ARBA00008669"/>
    </source>
</evidence>
<dbReference type="InterPro" id="IPR011989">
    <property type="entry name" value="ARM-like"/>
</dbReference>
<reference evidence="13" key="1">
    <citation type="submission" date="2022-11" db="UniProtKB">
        <authorList>
            <consortium name="WormBaseParasite"/>
        </authorList>
    </citation>
    <scope>IDENTIFICATION</scope>
</reference>
<protein>
    <recommendedName>
        <fullName evidence="4">Exportin-2</fullName>
    </recommendedName>
    <alternativeName>
        <fullName evidence="9">Importin-alpha re-exporter</fullName>
    </alternativeName>
</protein>
<dbReference type="GO" id="GO:0006606">
    <property type="term" value="P:protein import into nucleus"/>
    <property type="evidence" value="ECO:0007669"/>
    <property type="project" value="TreeGrafter"/>
</dbReference>
<proteinExistence type="inferred from homology"/>
<dbReference type="Pfam" id="PF03378">
    <property type="entry name" value="CAS_CSE1"/>
    <property type="match status" value="1"/>
</dbReference>
<dbReference type="WBParaSite" id="PSU_v2.g7759.t1">
    <property type="protein sequence ID" value="PSU_v2.g7759.t1"/>
    <property type="gene ID" value="PSU_v2.g7759"/>
</dbReference>
<evidence type="ECO:0000256" key="5">
    <source>
        <dbReference type="ARBA" id="ARBA00022448"/>
    </source>
</evidence>
<keyword evidence="12" id="KW-1185">Reference proteome</keyword>
<dbReference type="GO" id="GO:0006611">
    <property type="term" value="P:protein export from nucleus"/>
    <property type="evidence" value="ECO:0007669"/>
    <property type="project" value="TreeGrafter"/>
</dbReference>
<dbReference type="GO" id="GO:0031267">
    <property type="term" value="F:small GTPase binding"/>
    <property type="evidence" value="ECO:0007669"/>
    <property type="project" value="InterPro"/>
</dbReference>
<evidence type="ECO:0000256" key="4">
    <source>
        <dbReference type="ARBA" id="ARBA00018945"/>
    </source>
</evidence>
<dbReference type="PROSITE" id="PS50166">
    <property type="entry name" value="IMPORTIN_B_NT"/>
    <property type="match status" value="1"/>
</dbReference>
<sequence>MNNLINVLQNTLSNNNEERKNAEQVLFQYSQESSYPTQLFSIIFMENLDMSIRFAAVTSLKNFIKFVWKEEGESRLSEDDRRIIRQQTFDAMFTAPAALAKQLTEALRIISCSDFPDVWTELIDNLAAAMQQYAGDSDRLFSCLTIVDDLCMKYRHELKSNQLWLEIKLVLDKIFMPLTELFVAYSNGTPMDTSRITNLTKMVSIYHSLLSQDLPEVVEDNLKPWINTFTKLFSLPDLQKDDGSLLDALWDEMCIVITVYAQRYEEEIQPYMQAMITLIWDALNASKDTKGSGQFTKSGLLFIATLAVRPHYQDLFVGEGIIEMLLGNVIWPNISYSDEDRDLLEDDPVAFFKHDLDGFDKETVRGAAVELLRALSSRFEEKVVAITTPVINSEVQKYEQNPAANWRSMNAVCSTIVAICSKTETQKYGATNVSSLIKVDDFCTSIILPELRKDQNHLLIVADAFKFIVTFRNQLSPEILNYFFIESVADKYLKPTGAENPILRLYAAFAIERLLTVKIIRDNKASLNQYLLTFSDNLIASLSQPMSCDNCYVLKCLYRCITYLQPETIASKCLAFTEIMQSLIDVALKKTILVDTLAVHFGFETICWFIKKAYILPNGSRYQFYHSYVFETIYNLLKSENRDFVPYALQLACALVEQYGHEIEQGNDRIPTDDYEAFFGNLINSNIADSGTTTNRIVWRKCYCYRKIHYKIYQFKA</sequence>
<evidence type="ECO:0000256" key="10">
    <source>
        <dbReference type="SAM" id="Coils"/>
    </source>
</evidence>
<dbReference type="Proteomes" id="UP000887577">
    <property type="component" value="Unplaced"/>
</dbReference>
<dbReference type="InterPro" id="IPR013713">
    <property type="entry name" value="XPO2_central"/>
</dbReference>
<feature type="coiled-coil region" evidence="10">
    <location>
        <begin position="5"/>
        <end position="32"/>
    </location>
</feature>
<name>A0A914Z5Z3_9BILA</name>
<keyword evidence="5" id="KW-0813">Transport</keyword>
<dbReference type="PANTHER" id="PTHR10997">
    <property type="entry name" value="IMPORTIN-7, 8, 11"/>
    <property type="match status" value="1"/>
</dbReference>